<dbReference type="CDD" id="cd06661">
    <property type="entry name" value="GGCT_like"/>
    <property type="match status" value="1"/>
</dbReference>
<dbReference type="RefSeq" id="WP_172126772.1">
    <property type="nucleotide sequence ID" value="NZ_CP042652.1"/>
</dbReference>
<dbReference type="Gene3D" id="3.10.490.10">
    <property type="entry name" value="Gamma-glutamyl cyclotransferase-like"/>
    <property type="match status" value="1"/>
</dbReference>
<evidence type="ECO:0000259" key="1">
    <source>
        <dbReference type="Pfam" id="PF06094"/>
    </source>
</evidence>
<keyword evidence="3" id="KW-1185">Reference proteome</keyword>
<protein>
    <submittedName>
        <fullName evidence="2">Gamma-glutamyl cyclotransferase, AIG2-like</fullName>
    </submittedName>
</protein>
<dbReference type="GO" id="GO:0016740">
    <property type="term" value="F:transferase activity"/>
    <property type="evidence" value="ECO:0007669"/>
    <property type="project" value="UniProtKB-KW"/>
</dbReference>
<dbReference type="Pfam" id="PF06094">
    <property type="entry name" value="GGACT"/>
    <property type="match status" value="1"/>
</dbReference>
<dbReference type="AlphaFoldDB" id="A0A6M8ECK7"/>
<dbReference type="EMBL" id="CP042652">
    <property type="protein sequence ID" value="QKE29213.1"/>
    <property type="molecule type" value="Genomic_DNA"/>
</dbReference>
<dbReference type="KEGG" id="paco:AACT_2083"/>
<evidence type="ECO:0000313" key="3">
    <source>
        <dbReference type="Proteomes" id="UP000503483"/>
    </source>
</evidence>
<accession>A0A6M8ECK7</accession>
<keyword evidence="2" id="KW-0808">Transferase</keyword>
<dbReference type="SUPFAM" id="SSF110857">
    <property type="entry name" value="Gamma-glutamyl cyclotransferase-like"/>
    <property type="match status" value="1"/>
</dbReference>
<dbReference type="InterPro" id="IPR009288">
    <property type="entry name" value="AIG2-like_dom"/>
</dbReference>
<name>A0A6M8ECK7_9BACT</name>
<dbReference type="InterPro" id="IPR013024">
    <property type="entry name" value="GGCT-like"/>
</dbReference>
<evidence type="ECO:0000313" key="2">
    <source>
        <dbReference type="EMBL" id="QKE29213.1"/>
    </source>
</evidence>
<proteinExistence type="predicted"/>
<dbReference type="Proteomes" id="UP000503483">
    <property type="component" value="Chromosome"/>
</dbReference>
<sequence length="109" mass="12415">MEKLFIYGTLAPGRPNEHKLSDIDGIWEEGIVKGVLHQEGWGSDLGFPGIILDENANEIKGFLFTSKELYKKLDELDSFEGEEYRRVLVKVTLNGGNTTYAYIYELNQK</sequence>
<dbReference type="InterPro" id="IPR036568">
    <property type="entry name" value="GGCT-like_sf"/>
</dbReference>
<gene>
    <name evidence="2" type="ORF">AACT_2083</name>
</gene>
<reference evidence="2 3" key="1">
    <citation type="submission" date="2019-08" db="EMBL/GenBank/DDBJ databases">
        <title>Complete genome sequence of Arcobacter acticola.</title>
        <authorList>
            <person name="Miller W."/>
        </authorList>
    </citation>
    <scope>NUCLEOTIDE SEQUENCE [LARGE SCALE GENOMIC DNA]</scope>
    <source>
        <strain evidence="2 3">KCTC 52212</strain>
    </source>
</reference>
<feature type="domain" description="Gamma-glutamylcyclotransferase AIG2-like" evidence="1">
    <location>
        <begin position="4"/>
        <end position="107"/>
    </location>
</feature>
<organism evidence="2 3">
    <name type="scientific">Arcobacter acticola</name>
    <dbReference type="NCBI Taxonomy" id="1849015"/>
    <lineage>
        <taxon>Bacteria</taxon>
        <taxon>Pseudomonadati</taxon>
        <taxon>Campylobacterota</taxon>
        <taxon>Epsilonproteobacteria</taxon>
        <taxon>Campylobacterales</taxon>
        <taxon>Arcobacteraceae</taxon>
        <taxon>Arcobacter</taxon>
    </lineage>
</organism>